<gene>
    <name evidence="2" type="ORF">SAPIO_CDS0804</name>
</gene>
<proteinExistence type="predicted"/>
<feature type="region of interest" description="Disordered" evidence="1">
    <location>
        <begin position="53"/>
        <end position="73"/>
    </location>
</feature>
<dbReference type="KEGG" id="sapo:SAPIO_CDS0804"/>
<feature type="compositionally biased region" description="Basic and acidic residues" evidence="1">
    <location>
        <begin position="341"/>
        <end position="398"/>
    </location>
</feature>
<sequence length="715" mass="76924">MSDNTDLRMSSAELNEIVHNTATRGASNFLGTPSEEVGFEGQEQYVARIASPRIGGASPNHTSLAAANEQPEEGLAAEEDIIHIDEPRRSISPEDVKAAVGGRKPYTAPILADDEVAKSPPHFELHAAVEPSLDVPAGPEEPVTEPIRRPSINTEVLPSDFPRPEARKAPVPIIEYEALFKDGEEEAIEDEEKPAKKDATVHRFPSKDVWEDAPSSVHYTAEVSTPDIPADEGRLKPVEAPERHIPTPVQAFAQYQEELAEKEAERTKNFVPRGENLSQSWLPVQELPKEPLKRPPIQKRFPSRDIWEDAPDSLLHETTVSSDQQPETKPDQPEIPPRPTKSAEKPVVPERPARSAERPAVPERPARRSSERPVIPERPRPKKELSGEGKPVVSDKPKPQIPPRPVKASSASASPVEASEQPALPKSRPTIPARPNRAPAAVATEAKEAPAVPKAKPAIPARPMGSKIAALQAGFMSDLNRRLQLGPQAPKKEDPAPEVAAEEEKEPVQKQPLADARKGRARGPQRRAPAKSPAPPAVAAAASTETKPRTLSFSFSKPQTVWSIDPEESDLVVGSAEPVEAAEVPKAEPLKPEPSTSESEKESSPPAVSEPELEPEAEPTEAEPKSDESPESEPEEVAAAIPEVSKSDLAENKAPADEPKVGSVSVDEIGDKVEVPEVDAGAVTIGKVGDMDKPVGEESSAAGAEKPLDAENIRA</sequence>
<feature type="region of interest" description="Disordered" evidence="1">
    <location>
        <begin position="129"/>
        <end position="168"/>
    </location>
</feature>
<feature type="compositionally biased region" description="Acidic residues" evidence="1">
    <location>
        <begin position="611"/>
        <end position="621"/>
    </location>
</feature>
<feature type="compositionally biased region" description="Basic and acidic residues" evidence="1">
    <location>
        <begin position="645"/>
        <end position="660"/>
    </location>
</feature>
<feature type="region of interest" description="Disordered" evidence="1">
    <location>
        <begin position="481"/>
        <end position="715"/>
    </location>
</feature>
<dbReference type="OMA" id="NDHAMES"/>
<feature type="compositionally biased region" description="Polar residues" evidence="1">
    <location>
        <begin position="316"/>
        <end position="325"/>
    </location>
</feature>
<dbReference type="RefSeq" id="XP_016646271.1">
    <property type="nucleotide sequence ID" value="XM_016783505.1"/>
</dbReference>
<feature type="compositionally biased region" description="Basic and acidic residues" evidence="1">
    <location>
        <begin position="259"/>
        <end position="268"/>
    </location>
</feature>
<evidence type="ECO:0008006" key="4">
    <source>
        <dbReference type="Google" id="ProtNLM"/>
    </source>
</evidence>
<dbReference type="Pfam" id="PF11489">
    <property type="entry name" value="Aim21"/>
    <property type="match status" value="1"/>
</dbReference>
<feature type="compositionally biased region" description="Basic residues" evidence="1">
    <location>
        <begin position="519"/>
        <end position="529"/>
    </location>
</feature>
<dbReference type="GeneID" id="27718956"/>
<accession>A0A084GGL0</accession>
<reference evidence="2 3" key="1">
    <citation type="journal article" date="2014" name="Genome Announc.">
        <title>Draft genome sequence of the pathogenic fungus Scedosporium apiospermum.</title>
        <authorList>
            <person name="Vandeputte P."/>
            <person name="Ghamrawi S."/>
            <person name="Rechenmann M."/>
            <person name="Iltis A."/>
            <person name="Giraud S."/>
            <person name="Fleury M."/>
            <person name="Thornton C."/>
            <person name="Delhaes L."/>
            <person name="Meyer W."/>
            <person name="Papon N."/>
            <person name="Bouchara J.P."/>
        </authorList>
    </citation>
    <scope>NUCLEOTIDE SEQUENCE [LARGE SCALE GENOMIC DNA]</scope>
    <source>
        <strain evidence="2 3">IHEM 14462</strain>
    </source>
</reference>
<dbReference type="AlphaFoldDB" id="A0A084GGL0"/>
<feature type="compositionally biased region" description="Basic and acidic residues" evidence="1">
    <location>
        <begin position="231"/>
        <end position="245"/>
    </location>
</feature>
<organism evidence="2 3">
    <name type="scientific">Pseudallescheria apiosperma</name>
    <name type="common">Scedosporium apiospermum</name>
    <dbReference type="NCBI Taxonomy" id="563466"/>
    <lineage>
        <taxon>Eukaryota</taxon>
        <taxon>Fungi</taxon>
        <taxon>Dikarya</taxon>
        <taxon>Ascomycota</taxon>
        <taxon>Pezizomycotina</taxon>
        <taxon>Sordariomycetes</taxon>
        <taxon>Hypocreomycetidae</taxon>
        <taxon>Microascales</taxon>
        <taxon>Microascaceae</taxon>
        <taxon>Scedosporium</taxon>
    </lineage>
</organism>
<feature type="compositionally biased region" description="Basic and acidic residues" evidence="1">
    <location>
        <begin position="706"/>
        <end position="715"/>
    </location>
</feature>
<feature type="compositionally biased region" description="Polar residues" evidence="1">
    <location>
        <begin position="543"/>
        <end position="562"/>
    </location>
</feature>
<feature type="compositionally biased region" description="Low complexity" evidence="1">
    <location>
        <begin position="530"/>
        <end position="542"/>
    </location>
</feature>
<dbReference type="EMBL" id="JOWA01000033">
    <property type="protein sequence ID" value="KEZ46472.1"/>
    <property type="molecule type" value="Genomic_DNA"/>
</dbReference>
<comment type="caution">
    <text evidence="2">The sequence shown here is derived from an EMBL/GenBank/DDBJ whole genome shotgun (WGS) entry which is preliminary data.</text>
</comment>
<feature type="compositionally biased region" description="Low complexity" evidence="1">
    <location>
        <begin position="406"/>
        <end position="463"/>
    </location>
</feature>
<evidence type="ECO:0000313" key="3">
    <source>
        <dbReference type="Proteomes" id="UP000028545"/>
    </source>
</evidence>
<keyword evidence="3" id="KW-1185">Reference proteome</keyword>
<dbReference type="Proteomes" id="UP000028545">
    <property type="component" value="Unassembled WGS sequence"/>
</dbReference>
<dbReference type="HOGENOM" id="CLU_386436_0_0_1"/>
<name>A0A084GGL0_PSEDA</name>
<dbReference type="OrthoDB" id="5386574at2759"/>
<protein>
    <recommendedName>
        <fullName evidence="4">Altered inheritance of mitochondria protein 21</fullName>
    </recommendedName>
</protein>
<evidence type="ECO:0000313" key="2">
    <source>
        <dbReference type="EMBL" id="KEZ46472.1"/>
    </source>
</evidence>
<dbReference type="VEuPathDB" id="FungiDB:SAPIO_CDS0804"/>
<dbReference type="InterPro" id="IPR021582">
    <property type="entry name" value="Aim21"/>
</dbReference>
<evidence type="ECO:0000256" key="1">
    <source>
        <dbReference type="SAM" id="MobiDB-lite"/>
    </source>
</evidence>
<feature type="region of interest" description="Disordered" evidence="1">
    <location>
        <begin position="215"/>
        <end position="463"/>
    </location>
</feature>